<reference evidence="1" key="1">
    <citation type="journal article" date="2021" name="Proc. Natl. Acad. Sci. U.S.A.">
        <title>A Catalog of Tens of Thousands of Viruses from Human Metagenomes Reveals Hidden Associations with Chronic Diseases.</title>
        <authorList>
            <person name="Tisza M.J."/>
            <person name="Buck C.B."/>
        </authorList>
    </citation>
    <scope>NUCLEOTIDE SEQUENCE</scope>
    <source>
        <strain evidence="1">Ctxqo3</strain>
    </source>
</reference>
<organism evidence="1">
    <name type="scientific">Podoviridae sp. ctxqo3</name>
    <dbReference type="NCBI Taxonomy" id="2827755"/>
    <lineage>
        <taxon>Viruses</taxon>
        <taxon>Duplodnaviria</taxon>
        <taxon>Heunggongvirae</taxon>
        <taxon>Uroviricota</taxon>
        <taxon>Caudoviricetes</taxon>
    </lineage>
</organism>
<accession>A0A8S5SZT2</accession>
<sequence length="59" mass="7294">MFRIHSDRNSKDIFLTFMVKNQIISPKSKKCKYISFSLKKNFFKKWLENKKEKEKHIKK</sequence>
<proteinExistence type="predicted"/>
<protein>
    <submittedName>
        <fullName evidence="1">Uncharacterized protein</fullName>
    </submittedName>
</protein>
<evidence type="ECO:0000313" key="1">
    <source>
        <dbReference type="EMBL" id="DAF56207.1"/>
    </source>
</evidence>
<name>A0A8S5SZT2_9CAUD</name>
<dbReference type="EMBL" id="BK032710">
    <property type="protein sequence ID" value="DAF56207.1"/>
    <property type="molecule type" value="Genomic_DNA"/>
</dbReference>